<dbReference type="OrthoDB" id="979364at2"/>
<sequence>MEENQNLKAMVNKLCAIFLLFILTINCQQKESHKTTVNKQISQKDFSPEISINKILKLEDYPSFEKFYPNYKNLKVEYGMRETPAILFSNISEKEYLITYQYEGDTKNNFSLFEIGYLKDDIKLKNYNVNKTKYDNFNTESGLKLGMTLEEITNLKGSNYKLEKKSNEQIIRYTIDNPDNPKIKQYEMPPYFIELYLKDNKVYKVIFGFEYP</sequence>
<dbReference type="RefSeq" id="WP_072884831.1">
    <property type="nucleotide sequence ID" value="NZ_FQVO01000007.1"/>
</dbReference>
<dbReference type="EMBL" id="FQVO01000007">
    <property type="protein sequence ID" value="SHF01768.1"/>
    <property type="molecule type" value="Genomic_DNA"/>
</dbReference>
<name>A0A1M4Y7S3_9FLAO</name>
<keyword evidence="2" id="KW-1185">Reference proteome</keyword>
<accession>A0A1M4Y7S3</accession>
<protein>
    <submittedName>
        <fullName evidence="1">Uncharacterized protein</fullName>
    </submittedName>
</protein>
<dbReference type="STRING" id="1302685.SAMN05444408_107172"/>
<evidence type="ECO:0000313" key="2">
    <source>
        <dbReference type="Proteomes" id="UP000184236"/>
    </source>
</evidence>
<organism evidence="1 2">
    <name type="scientific">Chryseobacterium takakiae</name>
    <dbReference type="NCBI Taxonomy" id="1302685"/>
    <lineage>
        <taxon>Bacteria</taxon>
        <taxon>Pseudomonadati</taxon>
        <taxon>Bacteroidota</taxon>
        <taxon>Flavobacteriia</taxon>
        <taxon>Flavobacteriales</taxon>
        <taxon>Weeksellaceae</taxon>
        <taxon>Chryseobacterium group</taxon>
        <taxon>Chryseobacterium</taxon>
    </lineage>
</organism>
<dbReference type="Proteomes" id="UP000184236">
    <property type="component" value="Unassembled WGS sequence"/>
</dbReference>
<gene>
    <name evidence="1" type="ORF">SAMN05444408_107172</name>
</gene>
<dbReference type="AlphaFoldDB" id="A0A1M4Y7S3"/>
<proteinExistence type="predicted"/>
<reference evidence="2" key="1">
    <citation type="submission" date="2016-11" db="EMBL/GenBank/DDBJ databases">
        <authorList>
            <person name="Varghese N."/>
            <person name="Submissions S."/>
        </authorList>
    </citation>
    <scope>NUCLEOTIDE SEQUENCE [LARGE SCALE GENOMIC DNA]</scope>
    <source>
        <strain evidence="2">DSM 26898</strain>
    </source>
</reference>
<evidence type="ECO:0000313" key="1">
    <source>
        <dbReference type="EMBL" id="SHF01768.1"/>
    </source>
</evidence>